<name>A0ABU7A3V0_9TELE</name>
<organism evidence="2 3">
    <name type="scientific">Ataeniobius toweri</name>
    <dbReference type="NCBI Taxonomy" id="208326"/>
    <lineage>
        <taxon>Eukaryota</taxon>
        <taxon>Metazoa</taxon>
        <taxon>Chordata</taxon>
        <taxon>Craniata</taxon>
        <taxon>Vertebrata</taxon>
        <taxon>Euteleostomi</taxon>
        <taxon>Actinopterygii</taxon>
        <taxon>Neopterygii</taxon>
        <taxon>Teleostei</taxon>
        <taxon>Neoteleostei</taxon>
        <taxon>Acanthomorphata</taxon>
        <taxon>Ovalentaria</taxon>
        <taxon>Atherinomorphae</taxon>
        <taxon>Cyprinodontiformes</taxon>
        <taxon>Goodeidae</taxon>
        <taxon>Ataeniobius</taxon>
    </lineage>
</organism>
<feature type="signal peptide" evidence="1">
    <location>
        <begin position="1"/>
        <end position="38"/>
    </location>
</feature>
<proteinExistence type="predicted"/>
<feature type="chain" id="PRO_5047141666" evidence="1">
    <location>
        <begin position="39"/>
        <end position="100"/>
    </location>
</feature>
<gene>
    <name evidence="2" type="ORF">ATANTOWER_031598</name>
</gene>
<keyword evidence="1" id="KW-0732">Signal</keyword>
<feature type="non-terminal residue" evidence="2">
    <location>
        <position position="1"/>
    </location>
</feature>
<protein>
    <submittedName>
        <fullName evidence="2">Uncharacterized protein</fullName>
    </submittedName>
</protein>
<keyword evidence="3" id="KW-1185">Reference proteome</keyword>
<evidence type="ECO:0000256" key="1">
    <source>
        <dbReference type="SAM" id="SignalP"/>
    </source>
</evidence>
<accession>A0ABU7A3V0</accession>
<dbReference type="EMBL" id="JAHUTI010000894">
    <property type="protein sequence ID" value="MED6232516.1"/>
    <property type="molecule type" value="Genomic_DNA"/>
</dbReference>
<reference evidence="2 3" key="1">
    <citation type="submission" date="2021-07" db="EMBL/GenBank/DDBJ databases">
        <authorList>
            <person name="Palmer J.M."/>
        </authorList>
    </citation>
    <scope>NUCLEOTIDE SEQUENCE [LARGE SCALE GENOMIC DNA]</scope>
    <source>
        <strain evidence="2 3">AT_MEX2019</strain>
        <tissue evidence="2">Muscle</tissue>
    </source>
</reference>
<dbReference type="Proteomes" id="UP001345963">
    <property type="component" value="Unassembled WGS sequence"/>
</dbReference>
<sequence>GATGRCSHTAAPHQEQSVWRLLKPLGLWLRSLLCSVVAVRYTRSDPRFTCPACPPSNAIHHLEESTHTARLPVNLSLRGLFTSPQNQLNHNEPIPEATES</sequence>
<evidence type="ECO:0000313" key="3">
    <source>
        <dbReference type="Proteomes" id="UP001345963"/>
    </source>
</evidence>
<comment type="caution">
    <text evidence="2">The sequence shown here is derived from an EMBL/GenBank/DDBJ whole genome shotgun (WGS) entry which is preliminary data.</text>
</comment>
<evidence type="ECO:0000313" key="2">
    <source>
        <dbReference type="EMBL" id="MED6232516.1"/>
    </source>
</evidence>